<evidence type="ECO:0000313" key="3">
    <source>
        <dbReference type="EMBL" id="ADL55317.1"/>
    </source>
</evidence>
<keyword evidence="3" id="KW-0808">Transferase</keyword>
<evidence type="ECO:0000256" key="1">
    <source>
        <dbReference type="ARBA" id="ARBA00038494"/>
    </source>
</evidence>
<dbReference type="CDD" id="cd02511">
    <property type="entry name" value="Beta4Glucosyltransferase"/>
    <property type="match status" value="1"/>
</dbReference>
<dbReference type="EMBL" id="CP002159">
    <property type="protein sequence ID" value="ADL55317.1"/>
    <property type="molecule type" value="Genomic_DNA"/>
</dbReference>
<dbReference type="HOGENOM" id="CLU_065962_0_0_4"/>
<dbReference type="AlphaFoldDB" id="D9SFM0"/>
<proteinExistence type="inferred from homology"/>
<dbReference type="PANTHER" id="PTHR43630">
    <property type="entry name" value="POLY-BETA-1,6-N-ACETYL-D-GLUCOSAMINE SYNTHASE"/>
    <property type="match status" value="1"/>
</dbReference>
<reference evidence="3 4" key="1">
    <citation type="submission" date="2010-08" db="EMBL/GenBank/DDBJ databases">
        <title>Complete sequence of Gallionella capsiferriformans ES-2.</title>
        <authorList>
            <consortium name="US DOE Joint Genome Institute"/>
            <person name="Lucas S."/>
            <person name="Copeland A."/>
            <person name="Lapidus A."/>
            <person name="Cheng J.-F."/>
            <person name="Bruce D."/>
            <person name="Goodwin L."/>
            <person name="Pitluck S."/>
            <person name="Chertkov O."/>
            <person name="Davenport K.W."/>
            <person name="Detter J.C."/>
            <person name="Han C."/>
            <person name="Tapia R."/>
            <person name="Land M."/>
            <person name="Hauser L."/>
            <person name="Chang Y.-J."/>
            <person name="Jeffries C."/>
            <person name="Kyrpides N."/>
            <person name="Ivanova N."/>
            <person name="Mikhailova N."/>
            <person name="Shelobolina E.S."/>
            <person name="Picardal F."/>
            <person name="Roden E."/>
            <person name="Emerson D."/>
            <person name="Woyke T."/>
        </authorList>
    </citation>
    <scope>NUCLEOTIDE SEQUENCE [LARGE SCALE GENOMIC DNA]</scope>
    <source>
        <strain evidence="3 4">ES-2</strain>
    </source>
</reference>
<keyword evidence="4" id="KW-1185">Reference proteome</keyword>
<dbReference type="CAZy" id="GT2">
    <property type="family name" value="Glycosyltransferase Family 2"/>
</dbReference>
<protein>
    <submittedName>
        <fullName evidence="3">Glycosyl transferase family 2</fullName>
    </submittedName>
</protein>
<dbReference type="SUPFAM" id="SSF53448">
    <property type="entry name" value="Nucleotide-diphospho-sugar transferases"/>
    <property type="match status" value="1"/>
</dbReference>
<accession>D9SFM0</accession>
<name>D9SFM0_GALCS</name>
<gene>
    <name evidence="3" type="ordered locus">Galf_1290</name>
</gene>
<organism evidence="3 4">
    <name type="scientific">Gallionella capsiferriformans (strain ES-2)</name>
    <name type="common">Gallionella ferruginea capsiferriformans (strain ES-2)</name>
    <dbReference type="NCBI Taxonomy" id="395494"/>
    <lineage>
        <taxon>Bacteria</taxon>
        <taxon>Pseudomonadati</taxon>
        <taxon>Pseudomonadota</taxon>
        <taxon>Betaproteobacteria</taxon>
        <taxon>Nitrosomonadales</taxon>
        <taxon>Gallionellaceae</taxon>
        <taxon>Gallionella</taxon>
    </lineage>
</organism>
<dbReference type="PANTHER" id="PTHR43630:SF2">
    <property type="entry name" value="GLYCOSYLTRANSFERASE"/>
    <property type="match status" value="1"/>
</dbReference>
<dbReference type="STRING" id="395494.Galf_1290"/>
<dbReference type="InterPro" id="IPR029044">
    <property type="entry name" value="Nucleotide-diphossugar_trans"/>
</dbReference>
<evidence type="ECO:0000259" key="2">
    <source>
        <dbReference type="Pfam" id="PF00535"/>
    </source>
</evidence>
<sequence length="288" mass="33263">MVSNSMANISVLILTKNEQQDLPGCLESVAWSDDIHVFDSMSTDDTVAIAEGFGAHVTQRDYGACKLSFGGDESAHRNWGLQNIPFKYEWVFVIDADERATQDLVTAMTEVVCAPKGFVAFRIQRRDYFLGTWLKHVQASPYYMRLFMHQKLRYDRLINPVSIADGPVGLVSGFLDHFPFSKGIGFWVERHNSYSRAEAQQIVENRKKLAFFSFKKAFAAKDFNECRFHQKELFYRLPFRPLIKFLILYVGKRGFLDGRAGFTYAMLQSIYEYFIVLKTREMESPFVK</sequence>
<comment type="similarity">
    <text evidence="1">Belongs to the glycosyltransferase 2 family. WaaE/KdtX subfamily.</text>
</comment>
<dbReference type="eggNOG" id="COG0463">
    <property type="taxonomic scope" value="Bacteria"/>
</dbReference>
<dbReference type="InterPro" id="IPR001173">
    <property type="entry name" value="Glyco_trans_2-like"/>
</dbReference>
<dbReference type="KEGG" id="gca:Galf_1290"/>
<feature type="domain" description="Glycosyltransferase 2-like" evidence="2">
    <location>
        <begin position="10"/>
        <end position="153"/>
    </location>
</feature>
<dbReference type="Pfam" id="PF00535">
    <property type="entry name" value="Glycos_transf_2"/>
    <property type="match status" value="1"/>
</dbReference>
<dbReference type="Gene3D" id="3.90.550.10">
    <property type="entry name" value="Spore Coat Polysaccharide Biosynthesis Protein SpsA, Chain A"/>
    <property type="match status" value="1"/>
</dbReference>
<dbReference type="Proteomes" id="UP000001235">
    <property type="component" value="Chromosome"/>
</dbReference>
<evidence type="ECO:0000313" key="4">
    <source>
        <dbReference type="Proteomes" id="UP000001235"/>
    </source>
</evidence>
<dbReference type="GO" id="GO:0016740">
    <property type="term" value="F:transferase activity"/>
    <property type="evidence" value="ECO:0007669"/>
    <property type="project" value="UniProtKB-KW"/>
</dbReference>